<sequence length="123" mass="13676">MTAEVEHTEFTRKYVDLLVKVWRDENEHSRIVADPTAYAIEAGLPVGPGETVVLDRSDLEHLPTKEDVMAKWDESATTHVLIVPQTPLIDTAELTDAELDMAAAMADNNTNVNVSLCLWSESR</sequence>
<reference evidence="2" key="1">
    <citation type="journal article" date="2019" name="Int. J. Syst. Evol. Microbiol.">
        <title>The Global Catalogue of Microorganisms (GCM) 10K type strain sequencing project: providing services to taxonomists for standard genome sequencing and annotation.</title>
        <authorList>
            <consortium name="The Broad Institute Genomics Platform"/>
            <consortium name="The Broad Institute Genome Sequencing Center for Infectious Disease"/>
            <person name="Wu L."/>
            <person name="Ma J."/>
        </authorList>
    </citation>
    <scope>NUCLEOTIDE SEQUENCE [LARGE SCALE GENOMIC DNA]</scope>
    <source>
        <strain evidence="2">JCM 13249</strain>
    </source>
</reference>
<dbReference type="RefSeq" id="WP_344083344.1">
    <property type="nucleotide sequence ID" value="NZ_BAAALS010000018.1"/>
</dbReference>
<dbReference type="Proteomes" id="UP001500655">
    <property type="component" value="Unassembled WGS sequence"/>
</dbReference>
<comment type="caution">
    <text evidence="1">The sequence shown here is derived from an EMBL/GenBank/DDBJ whole genome shotgun (WGS) entry which is preliminary data.</text>
</comment>
<proteinExistence type="predicted"/>
<gene>
    <name evidence="1" type="ORF">GCM10009681_37470</name>
</gene>
<evidence type="ECO:0008006" key="3">
    <source>
        <dbReference type="Google" id="ProtNLM"/>
    </source>
</evidence>
<dbReference type="InterPro" id="IPR036648">
    <property type="entry name" value="CN_Hdrase_a/SCN_Hdrase_g_sf"/>
</dbReference>
<keyword evidence="2" id="KW-1185">Reference proteome</keyword>
<dbReference type="SUPFAM" id="SSF56209">
    <property type="entry name" value="Nitrile hydratase alpha chain"/>
    <property type="match status" value="1"/>
</dbReference>
<organism evidence="1 2">
    <name type="scientific">Luedemannella helvata</name>
    <dbReference type="NCBI Taxonomy" id="349315"/>
    <lineage>
        <taxon>Bacteria</taxon>
        <taxon>Bacillati</taxon>
        <taxon>Actinomycetota</taxon>
        <taxon>Actinomycetes</taxon>
        <taxon>Micromonosporales</taxon>
        <taxon>Micromonosporaceae</taxon>
        <taxon>Luedemannella</taxon>
    </lineage>
</organism>
<protein>
    <recommendedName>
        <fullName evidence="3">Nitrile hydratase alpha /Thiocyanate hydrolase gamma domain-containing protein</fullName>
    </recommendedName>
</protein>
<name>A0ABP4WU34_9ACTN</name>
<evidence type="ECO:0000313" key="2">
    <source>
        <dbReference type="Proteomes" id="UP001500655"/>
    </source>
</evidence>
<dbReference type="EMBL" id="BAAALS010000018">
    <property type="protein sequence ID" value="GAA1762900.1"/>
    <property type="molecule type" value="Genomic_DNA"/>
</dbReference>
<accession>A0ABP4WU34</accession>
<evidence type="ECO:0000313" key="1">
    <source>
        <dbReference type="EMBL" id="GAA1762900.1"/>
    </source>
</evidence>